<proteinExistence type="inferred from homology"/>
<dbReference type="GO" id="GO:0065002">
    <property type="term" value="P:intracellular protein transmembrane transport"/>
    <property type="evidence" value="ECO:0007669"/>
    <property type="project" value="UniProtKB-UniRule"/>
</dbReference>
<geneLocation type="chloroplast" evidence="12"/>
<feature type="transmembrane region" description="Helical" evidence="9">
    <location>
        <begin position="61"/>
        <end position="83"/>
    </location>
</feature>
<evidence type="ECO:0000256" key="5">
    <source>
        <dbReference type="ARBA" id="ARBA00022927"/>
    </source>
</evidence>
<organism evidence="12">
    <name type="scientific">Rhizochromulina marina</name>
    <dbReference type="NCBI Taxonomy" id="1034831"/>
    <lineage>
        <taxon>Eukaryota</taxon>
        <taxon>Sar</taxon>
        <taxon>Stramenopiles</taxon>
        <taxon>Ochrophyta</taxon>
        <taxon>Dictyochophyceae</taxon>
        <taxon>Rhizochromulinales</taxon>
        <taxon>Rhizochromulina</taxon>
    </lineage>
</organism>
<keyword evidence="12" id="KW-0934">Plastid</keyword>
<evidence type="ECO:0000256" key="6">
    <source>
        <dbReference type="ARBA" id="ARBA00022989"/>
    </source>
</evidence>
<evidence type="ECO:0000256" key="1">
    <source>
        <dbReference type="ARBA" id="ARBA00004141"/>
    </source>
</evidence>
<comment type="caution">
    <text evidence="9">Lacks conserved residue(s) required for the propagation of feature annotation.</text>
</comment>
<evidence type="ECO:0000256" key="8">
    <source>
        <dbReference type="ARBA" id="ARBA00023136"/>
    </source>
</evidence>
<dbReference type="NCBIfam" id="TIGR00967">
    <property type="entry name" value="3a0501s007"/>
    <property type="match status" value="1"/>
</dbReference>
<dbReference type="AlphaFoldDB" id="A0A514CPU4"/>
<evidence type="ECO:0000256" key="9">
    <source>
        <dbReference type="HAMAP-Rule" id="MF_01465"/>
    </source>
</evidence>
<comment type="subunit">
    <text evidence="9">Component of the plastid Sec protein translocase complex, which is composed of at least SecY and SecE.</text>
</comment>
<evidence type="ECO:0000256" key="10">
    <source>
        <dbReference type="RuleBase" id="RU003484"/>
    </source>
</evidence>
<dbReference type="InterPro" id="IPR030659">
    <property type="entry name" value="SecY_CS"/>
</dbReference>
<dbReference type="GeneID" id="40865424"/>
<dbReference type="InterPro" id="IPR026593">
    <property type="entry name" value="SecY"/>
</dbReference>
<feature type="transmembrane region" description="Helical" evidence="9">
    <location>
        <begin position="12"/>
        <end position="30"/>
    </location>
</feature>
<evidence type="ECO:0000313" key="12">
    <source>
        <dbReference type="EMBL" id="QDH81825.1"/>
    </source>
</evidence>
<dbReference type="InterPro" id="IPR023201">
    <property type="entry name" value="SecY_dom_sf"/>
</dbReference>
<keyword evidence="3 9" id="KW-0813">Transport</keyword>
<comment type="subcellular location">
    <subcellularLocation>
        <location evidence="1 10">Membrane</location>
        <topology evidence="1 10">Multi-pass membrane protein</topology>
    </subcellularLocation>
    <subcellularLocation>
        <location evidence="9">Plastid</location>
        <location evidence="9">Chloroplast thylakoid membrane</location>
        <topology evidence="9">Multi-pass membrane protein</topology>
    </subcellularLocation>
</comment>
<keyword evidence="6 9" id="KW-1133">Transmembrane helix</keyword>
<protein>
    <recommendedName>
        <fullName evidence="9">Protein translocase subunit SecY</fullName>
    </recommendedName>
</protein>
<evidence type="ECO:0000256" key="11">
    <source>
        <dbReference type="RuleBase" id="RU004349"/>
    </source>
</evidence>
<evidence type="ECO:0000256" key="4">
    <source>
        <dbReference type="ARBA" id="ARBA00022692"/>
    </source>
</evidence>
<dbReference type="Pfam" id="PF00344">
    <property type="entry name" value="SecY"/>
    <property type="match status" value="1"/>
</dbReference>
<dbReference type="GO" id="GO:0009535">
    <property type="term" value="C:chloroplast thylakoid membrane"/>
    <property type="evidence" value="ECO:0007669"/>
    <property type="project" value="UniProtKB-SubCell"/>
</dbReference>
<dbReference type="EMBL" id="MK561360">
    <property type="protein sequence ID" value="QDH81825.1"/>
    <property type="molecule type" value="Genomic_DNA"/>
</dbReference>
<feature type="transmembrane region" description="Helical" evidence="9">
    <location>
        <begin position="104"/>
        <end position="122"/>
    </location>
</feature>
<keyword evidence="9" id="KW-0793">Thylakoid</keyword>
<accession>A0A514CPU4</accession>
<dbReference type="SUPFAM" id="SSF103491">
    <property type="entry name" value="Preprotein translocase SecY subunit"/>
    <property type="match status" value="1"/>
</dbReference>
<dbReference type="RefSeq" id="YP_009674974.1">
    <property type="nucleotide sequence ID" value="NC_043890.1"/>
</dbReference>
<keyword evidence="7 9" id="KW-0811">Translocation</keyword>
<name>A0A514CPU4_9STRA</name>
<feature type="transmembrane region" description="Helical" evidence="9">
    <location>
        <begin position="242"/>
        <end position="261"/>
    </location>
</feature>
<dbReference type="PROSITE" id="PS00756">
    <property type="entry name" value="SECY_2"/>
    <property type="match status" value="1"/>
</dbReference>
<keyword evidence="12" id="KW-0150">Chloroplast</keyword>
<comment type="similarity">
    <text evidence="2 9 11">Belongs to the SecY/SEC61-alpha family.</text>
</comment>
<dbReference type="GO" id="GO:0006605">
    <property type="term" value="P:protein targeting"/>
    <property type="evidence" value="ECO:0007669"/>
    <property type="project" value="UniProtKB-UniRule"/>
</dbReference>
<dbReference type="PIRSF" id="PIRSF004557">
    <property type="entry name" value="SecY"/>
    <property type="match status" value="1"/>
</dbReference>
<dbReference type="InterPro" id="IPR002208">
    <property type="entry name" value="SecY/SEC61-alpha"/>
</dbReference>
<keyword evidence="4 9" id="KW-0812">Transmembrane</keyword>
<feature type="transmembrane region" description="Helical" evidence="9">
    <location>
        <begin position="128"/>
        <end position="153"/>
    </location>
</feature>
<dbReference type="PRINTS" id="PR00303">
    <property type="entry name" value="SECYTRNLCASE"/>
</dbReference>
<comment type="function">
    <text evidence="9">The central subunit of the protein translocation channel SecYE. Consists of two halves formed by TMs 1-5 and 6-10. These two domains form a lateral gate at the front which open onto the bilayer between TMs 2 and 7, and are clamped together by SecE at the back. The channel is closed by both a pore ring composed of hydrophobic SecY resides and a short helix (helix 2A) on the extracellular side of the membrane which forms a plug.</text>
</comment>
<evidence type="ECO:0000256" key="7">
    <source>
        <dbReference type="ARBA" id="ARBA00023010"/>
    </source>
</evidence>
<dbReference type="PANTHER" id="PTHR10906">
    <property type="entry name" value="SECY/SEC61-ALPHA FAMILY MEMBER"/>
    <property type="match status" value="1"/>
</dbReference>
<keyword evidence="5 9" id="KW-0653">Protein transport</keyword>
<evidence type="ECO:0000256" key="2">
    <source>
        <dbReference type="ARBA" id="ARBA00005751"/>
    </source>
</evidence>
<evidence type="ECO:0000256" key="3">
    <source>
        <dbReference type="ARBA" id="ARBA00022448"/>
    </source>
</evidence>
<dbReference type="Gene3D" id="1.10.3370.10">
    <property type="entry name" value="SecY subunit domain"/>
    <property type="match status" value="1"/>
</dbReference>
<reference evidence="12" key="1">
    <citation type="submission" date="2019-02" db="EMBL/GenBank/DDBJ databases">
        <title>Dictyochophyceae plastid genomes reveal unusual variability of their organisation.</title>
        <authorList>
            <person name="Han K.Y."/>
            <person name="Maciszewski K."/>
            <person name="Graf L."/>
            <person name="Andersen R.A."/>
            <person name="Karnkowska A."/>
            <person name="Yoon H.S."/>
        </authorList>
    </citation>
    <scope>NUCLEOTIDE SEQUENCE</scope>
</reference>
<sequence length="397" mass="44404">MIQTKNSLVQKIQITLLIIFILRLGTFIPVPHVDQRYLNNNLNSSLLFQILNNTDNPRLGVFSLGIIPYINASIVIQLLTGIIPKFEKLQKEEGENGRKQLKQYTRILTLIFALQQSISIALSTRATIFNWNLEICGDIILALTTGTMLVLWLSERISEQGIGNGPSIVIATSIISSLPTQLDTLTNFAIKNVIQMLAFIVLISGIVFVQEAIRRIPLISAKQLFSQQTDTRLNRTYLPLRINQGGVMPIIFASAVISFLASGSRYLNQITFFNNLNHELLITLFTICKFGLILGFTFFYSTLILNPKEMAKDLNKMAVTIPQVRPGIQTEQFLSQTLKRLGTLGALFLALLVSIPNFRTTSSIGITSFLILVSVIVETDRQILTLLINKTYDNSID</sequence>
<feature type="transmembrane region" description="Helical" evidence="9">
    <location>
        <begin position="281"/>
        <end position="305"/>
    </location>
</feature>
<gene>
    <name evidence="9 12" type="primary">secY</name>
</gene>
<dbReference type="HAMAP" id="MF_01465">
    <property type="entry name" value="SecY"/>
    <property type="match status" value="1"/>
</dbReference>
<dbReference type="PROSITE" id="PS00755">
    <property type="entry name" value="SECY_1"/>
    <property type="match status" value="1"/>
</dbReference>
<feature type="transmembrane region" description="Helical" evidence="9">
    <location>
        <begin position="165"/>
        <end position="182"/>
    </location>
</feature>
<keyword evidence="8 9" id="KW-0472">Membrane</keyword>
<feature type="transmembrane region" description="Helical" evidence="9">
    <location>
        <begin position="188"/>
        <end position="209"/>
    </location>
</feature>